<name>A0A8H4U784_9HYPO</name>
<evidence type="ECO:0000313" key="2">
    <source>
        <dbReference type="EMBL" id="KAF4971151.1"/>
    </source>
</evidence>
<feature type="compositionally biased region" description="Basic and acidic residues" evidence="1">
    <location>
        <begin position="238"/>
        <end position="248"/>
    </location>
</feature>
<reference evidence="2" key="1">
    <citation type="journal article" date="2020" name="BMC Genomics">
        <title>Correction to: Identification and distribution of gene clusters required for synthesis of sphingolipid metabolism inhibitors in diverse species of the filamentous fungus Fusarium.</title>
        <authorList>
            <person name="Kim H.S."/>
            <person name="Lohmar J.M."/>
            <person name="Busman M."/>
            <person name="Brown D.W."/>
            <person name="Naumann T.A."/>
            <person name="Divon H.H."/>
            <person name="Lysoe E."/>
            <person name="Uhlig S."/>
            <person name="Proctor R.H."/>
        </authorList>
    </citation>
    <scope>NUCLEOTIDE SEQUENCE</scope>
    <source>
        <strain evidence="2">NRRL 22465</strain>
    </source>
</reference>
<dbReference type="EMBL" id="JABEYC010000982">
    <property type="protein sequence ID" value="KAF4971151.1"/>
    <property type="molecule type" value="Genomic_DNA"/>
</dbReference>
<reference evidence="2" key="2">
    <citation type="submission" date="2020-05" db="EMBL/GenBank/DDBJ databases">
        <authorList>
            <person name="Kim H.-S."/>
            <person name="Proctor R.H."/>
            <person name="Brown D.W."/>
        </authorList>
    </citation>
    <scope>NUCLEOTIDE SEQUENCE</scope>
    <source>
        <strain evidence="2">NRRL 22465</strain>
    </source>
</reference>
<proteinExistence type="predicted"/>
<feature type="compositionally biased region" description="Polar residues" evidence="1">
    <location>
        <begin position="222"/>
        <end position="237"/>
    </location>
</feature>
<dbReference type="Proteomes" id="UP000635477">
    <property type="component" value="Unassembled WGS sequence"/>
</dbReference>
<organism evidence="2 3">
    <name type="scientific">Fusarium zealandicum</name>
    <dbReference type="NCBI Taxonomy" id="1053134"/>
    <lineage>
        <taxon>Eukaryota</taxon>
        <taxon>Fungi</taxon>
        <taxon>Dikarya</taxon>
        <taxon>Ascomycota</taxon>
        <taxon>Pezizomycotina</taxon>
        <taxon>Sordariomycetes</taxon>
        <taxon>Hypocreomycetidae</taxon>
        <taxon>Hypocreales</taxon>
        <taxon>Nectriaceae</taxon>
        <taxon>Fusarium</taxon>
        <taxon>Fusarium staphyleae species complex</taxon>
    </lineage>
</organism>
<protein>
    <submittedName>
        <fullName evidence="2">Uncharacterized protein</fullName>
    </submittedName>
</protein>
<dbReference type="AlphaFoldDB" id="A0A8H4U784"/>
<accession>A0A8H4U784</accession>
<gene>
    <name evidence="2" type="ORF">FZEAL_9905</name>
</gene>
<feature type="region of interest" description="Disordered" evidence="1">
    <location>
        <begin position="210"/>
        <end position="248"/>
    </location>
</feature>
<keyword evidence="3" id="KW-1185">Reference proteome</keyword>
<evidence type="ECO:0000313" key="3">
    <source>
        <dbReference type="Proteomes" id="UP000635477"/>
    </source>
</evidence>
<evidence type="ECO:0000256" key="1">
    <source>
        <dbReference type="SAM" id="MobiDB-lite"/>
    </source>
</evidence>
<comment type="caution">
    <text evidence="2">The sequence shown here is derived from an EMBL/GenBank/DDBJ whole genome shotgun (WGS) entry which is preliminary data.</text>
</comment>
<sequence length="248" mass="27080">MVKSPKTGGTCPESHQYRSKLPLPLPTARDQEHPLPLKCGFGWGLNPGGVGSPAVDKGAARANKASRDLFSFQRNQAHGPSHPGSNPRGFEDALHAKPSDVDHRSSHPDHSAHTAHWQPRYTTRRVAVLADPLGTWALGPFLGIMPLEPIMYIQRSPADLQAVANSNRLPYFSAPQLTLGRDSPLGRIQSRHGASRCQLDNNVGLQAADTGTLAQKPRSEAWTLNSQPSSRSPGSFQRHNDDYRDQRS</sequence>
<feature type="region of interest" description="Disordered" evidence="1">
    <location>
        <begin position="1"/>
        <end position="31"/>
    </location>
</feature>
<feature type="compositionally biased region" description="Basic and acidic residues" evidence="1">
    <location>
        <begin position="89"/>
        <end position="112"/>
    </location>
</feature>
<feature type="region of interest" description="Disordered" evidence="1">
    <location>
        <begin position="74"/>
        <end position="118"/>
    </location>
</feature>